<proteinExistence type="inferred from homology"/>
<evidence type="ECO:0000256" key="9">
    <source>
        <dbReference type="SAM" id="Phobius"/>
    </source>
</evidence>
<keyword evidence="6" id="KW-0862">Zinc</keyword>
<evidence type="ECO:0000256" key="5">
    <source>
        <dbReference type="ARBA" id="ARBA00022723"/>
    </source>
</evidence>
<feature type="non-terminal residue" evidence="11">
    <location>
        <position position="1"/>
    </location>
</feature>
<evidence type="ECO:0000256" key="2">
    <source>
        <dbReference type="ARBA" id="ARBA00004481"/>
    </source>
</evidence>
<organism evidence="11">
    <name type="scientific">Schistocephalus solidus</name>
    <name type="common">Tapeworm</name>
    <dbReference type="NCBI Taxonomy" id="70667"/>
    <lineage>
        <taxon>Eukaryota</taxon>
        <taxon>Metazoa</taxon>
        <taxon>Spiralia</taxon>
        <taxon>Lophotrochozoa</taxon>
        <taxon>Platyhelminthes</taxon>
        <taxon>Cestoda</taxon>
        <taxon>Eucestoda</taxon>
        <taxon>Diphyllobothriidea</taxon>
        <taxon>Diphyllobothriidae</taxon>
        <taxon>Schistocephalus</taxon>
    </lineage>
</organism>
<dbReference type="InterPro" id="IPR006629">
    <property type="entry name" value="LITAF"/>
</dbReference>
<dbReference type="AlphaFoldDB" id="A0A0X3NRK1"/>
<feature type="transmembrane region" description="Helical" evidence="9">
    <location>
        <begin position="126"/>
        <end position="148"/>
    </location>
</feature>
<gene>
    <name evidence="11" type="primary">LITAF</name>
    <name evidence="11" type="ORF">TR141427</name>
</gene>
<accession>A0A0X3NRK1</accession>
<dbReference type="SMART" id="SM00714">
    <property type="entry name" value="LITAF"/>
    <property type="match status" value="1"/>
</dbReference>
<feature type="domain" description="LITAF" evidence="10">
    <location>
        <begin position="88"/>
        <end position="172"/>
    </location>
</feature>
<dbReference type="Pfam" id="PF10601">
    <property type="entry name" value="zf-LITAF-like"/>
    <property type="match status" value="1"/>
</dbReference>
<dbReference type="GO" id="GO:0005765">
    <property type="term" value="C:lysosomal membrane"/>
    <property type="evidence" value="ECO:0007669"/>
    <property type="project" value="UniProtKB-SubCell"/>
</dbReference>
<evidence type="ECO:0000256" key="1">
    <source>
        <dbReference type="ARBA" id="ARBA00004414"/>
    </source>
</evidence>
<name>A0A0X3NRK1_SCHSO</name>
<reference evidence="11" key="1">
    <citation type="submission" date="2016-01" db="EMBL/GenBank/DDBJ databases">
        <title>Reference transcriptome for the parasite Schistocephalus solidus: insights into the molecular evolution of parasitism.</title>
        <authorList>
            <person name="Hebert F.O."/>
            <person name="Grambauer S."/>
            <person name="Barber I."/>
            <person name="Landry C.R."/>
            <person name="Aubin-Horth N."/>
        </authorList>
    </citation>
    <scope>NUCLEOTIDE SEQUENCE</scope>
</reference>
<evidence type="ECO:0000256" key="4">
    <source>
        <dbReference type="ARBA" id="ARBA00005975"/>
    </source>
</evidence>
<comment type="subcellular location">
    <subcellularLocation>
        <location evidence="2">Endosome membrane</location>
        <topology evidence="2">Peripheral membrane protein</topology>
    </subcellularLocation>
    <subcellularLocation>
        <location evidence="1">Late endosome membrane</location>
    </subcellularLocation>
    <subcellularLocation>
        <location evidence="3">Lysosome membrane</location>
        <topology evidence="3">Peripheral membrane protein</topology>
        <orientation evidence="3">Cytoplasmic side</orientation>
    </subcellularLocation>
</comment>
<dbReference type="GO" id="GO:0031902">
    <property type="term" value="C:late endosome membrane"/>
    <property type="evidence" value="ECO:0007669"/>
    <property type="project" value="UniProtKB-SubCell"/>
</dbReference>
<keyword evidence="9" id="KW-0812">Transmembrane</keyword>
<comment type="similarity">
    <text evidence="4">Belongs to the CDIP1/LITAF family.</text>
</comment>
<sequence length="173" mass="18904">AFQGRLEVQERSFERSLNSCAVLGMDVTTEKALSSPPSAPPPPYSPATCTGPQAPYPGWVGSPQPGVSSYPPPPAVTCQPVTNVHLHTGSSGPKPPPRFGPYSVQAHCPNCNVDTFTSIERRNGCLTWLCCFLIFIFGGVFFCCFIPFCCAKCQDVQHKCPNCRKQLGYYRRL</sequence>
<keyword evidence="9" id="KW-1133">Transmembrane helix</keyword>
<dbReference type="EMBL" id="GEEE01020796">
    <property type="protein sequence ID" value="JAP42429.1"/>
    <property type="molecule type" value="Transcribed_RNA"/>
</dbReference>
<keyword evidence="5" id="KW-0479">Metal-binding</keyword>
<feature type="region of interest" description="Disordered" evidence="8">
    <location>
        <begin position="31"/>
        <end position="50"/>
    </location>
</feature>
<dbReference type="PANTHER" id="PTHR23292:SF6">
    <property type="entry name" value="FI16602P1-RELATED"/>
    <property type="match status" value="1"/>
</dbReference>
<evidence type="ECO:0000256" key="3">
    <source>
        <dbReference type="ARBA" id="ARBA00004630"/>
    </source>
</evidence>
<evidence type="ECO:0000256" key="6">
    <source>
        <dbReference type="ARBA" id="ARBA00022833"/>
    </source>
</evidence>
<evidence type="ECO:0000256" key="8">
    <source>
        <dbReference type="SAM" id="MobiDB-lite"/>
    </source>
</evidence>
<dbReference type="PANTHER" id="PTHR23292">
    <property type="entry name" value="LIPOPOLYSACCHARIDE-INDUCED TUMOR NECROSIS FACTOR-ALPHA FACTOR"/>
    <property type="match status" value="1"/>
</dbReference>
<dbReference type="GO" id="GO:0008270">
    <property type="term" value="F:zinc ion binding"/>
    <property type="evidence" value="ECO:0007669"/>
    <property type="project" value="TreeGrafter"/>
</dbReference>
<evidence type="ECO:0000259" key="10">
    <source>
        <dbReference type="PROSITE" id="PS51837"/>
    </source>
</evidence>
<evidence type="ECO:0000256" key="7">
    <source>
        <dbReference type="ARBA" id="ARBA00023136"/>
    </source>
</evidence>
<evidence type="ECO:0000313" key="11">
    <source>
        <dbReference type="EMBL" id="JAP42429.1"/>
    </source>
</evidence>
<protein>
    <submittedName>
        <fullName evidence="11">Lipopolysaccharide-induced tumor necrosis factor-alpha factor homolog</fullName>
    </submittedName>
</protein>
<dbReference type="PROSITE" id="PS51837">
    <property type="entry name" value="LITAF"/>
    <property type="match status" value="1"/>
</dbReference>
<dbReference type="InterPro" id="IPR037519">
    <property type="entry name" value="LITAF_fam"/>
</dbReference>
<keyword evidence="7 9" id="KW-0472">Membrane</keyword>